<protein>
    <submittedName>
        <fullName evidence="3">Hydrolase</fullName>
    </submittedName>
</protein>
<dbReference type="InterPro" id="IPR005674">
    <property type="entry name" value="CocE/Ser_esterase"/>
</dbReference>
<evidence type="ECO:0000256" key="1">
    <source>
        <dbReference type="ARBA" id="ARBA00022801"/>
    </source>
</evidence>
<dbReference type="InterPro" id="IPR050585">
    <property type="entry name" value="Xaa-Pro_dipeptidyl-ppase/CocE"/>
</dbReference>
<dbReference type="GO" id="GO:0008239">
    <property type="term" value="F:dipeptidyl-peptidase activity"/>
    <property type="evidence" value="ECO:0007669"/>
    <property type="project" value="InterPro"/>
</dbReference>
<dbReference type="PANTHER" id="PTHR43056:SF10">
    <property type="entry name" value="COCE_NOND FAMILY, PUTATIVE (AFU_ORTHOLOGUE AFUA_7G00600)-RELATED"/>
    <property type="match status" value="1"/>
</dbReference>
<dbReference type="EMBL" id="QJVD01000019">
    <property type="protein sequence ID" value="PYI65958.1"/>
    <property type="molecule type" value="Genomic_DNA"/>
</dbReference>
<dbReference type="InterPro" id="IPR000383">
    <property type="entry name" value="Xaa-Pro-like_dom"/>
</dbReference>
<dbReference type="AlphaFoldDB" id="A0A2V5L4A2"/>
<dbReference type="Pfam" id="PF02129">
    <property type="entry name" value="Peptidase_S15"/>
    <property type="match status" value="1"/>
</dbReference>
<dbReference type="Pfam" id="PF08530">
    <property type="entry name" value="PepX_C"/>
    <property type="match status" value="1"/>
</dbReference>
<dbReference type="InterPro" id="IPR029058">
    <property type="entry name" value="AB_hydrolase_fold"/>
</dbReference>
<organism evidence="3 4">
    <name type="scientific">Arthrobacter livingstonensis</name>
    <dbReference type="NCBI Taxonomy" id="670078"/>
    <lineage>
        <taxon>Bacteria</taxon>
        <taxon>Bacillati</taxon>
        <taxon>Actinomycetota</taxon>
        <taxon>Actinomycetes</taxon>
        <taxon>Micrococcales</taxon>
        <taxon>Micrococcaceae</taxon>
        <taxon>Arthrobacter</taxon>
    </lineage>
</organism>
<dbReference type="Gene3D" id="3.40.50.1820">
    <property type="entry name" value="alpha/beta hydrolase"/>
    <property type="match status" value="1"/>
</dbReference>
<dbReference type="SMART" id="SM00939">
    <property type="entry name" value="PepX_C"/>
    <property type="match status" value="1"/>
</dbReference>
<dbReference type="Gene3D" id="1.10.3020.20">
    <property type="match status" value="1"/>
</dbReference>
<sequence>MSADQKMFVPSQPLPPERTGLLTAYDPGTRTLAAGYQVAPQFRPLPVDIVFEKDLPVTLRDGVTIHVDVFRPVGEEKVPVIVAWSPYGKGQGTSASVMGVFGLVGLDNDVVSGLEKFEAPDPGYWCAQGYAIANPDIRGVVDSEGDSVLWDRQEGRDCYDLIEWLSEQEWCSGRVGMSGTSYLAVSQWFTAAEQPPHLAAINPWEGVSDVYRDLVLRGGMPDTGFAATLQNGSFWGKNQKEDILAEAEAFPLMTELWKNKIPDFDRITVPAYVVASYSNTLHTAGTFRAWRRMASEQKWLRIHNSQEWPDYYDPENVEDLRRFFDHFLKGADNGWEQTPPVRYSLLDLSGGDQVAVAAETFPPSNVTSTKYFLDGRTRAMNPTRPEQETAATYAVEANPDLASFVTRFDRGAVLVGYPKAHLWVEARGADDMDLFVLVQKLDKFGTPLQQFTALNQSAMIHDVTERGGSILRYKGSDGRIRVSLRHLDEELSTPDIPAHSFDRVEKLRPEQIVDVEIDLLPIGLVFYPGEQLRFVVSSRSLLGPMMPGAREYAPANSGVHVIHTGGDHASYLQLPIKDN</sequence>
<dbReference type="Proteomes" id="UP000247832">
    <property type="component" value="Unassembled WGS sequence"/>
</dbReference>
<evidence type="ECO:0000259" key="2">
    <source>
        <dbReference type="SMART" id="SM00939"/>
    </source>
</evidence>
<dbReference type="InterPro" id="IPR008979">
    <property type="entry name" value="Galactose-bd-like_sf"/>
</dbReference>
<dbReference type="PANTHER" id="PTHR43056">
    <property type="entry name" value="PEPTIDASE S9 PROLYL OLIGOPEPTIDASE"/>
    <property type="match status" value="1"/>
</dbReference>
<feature type="domain" description="Xaa-Pro dipeptidyl-peptidase C-terminal" evidence="2">
    <location>
        <begin position="321"/>
        <end position="573"/>
    </location>
</feature>
<dbReference type="OrthoDB" id="5240615at2"/>
<proteinExistence type="predicted"/>
<evidence type="ECO:0000313" key="4">
    <source>
        <dbReference type="Proteomes" id="UP000247832"/>
    </source>
</evidence>
<keyword evidence="1 3" id="KW-0378">Hydrolase</keyword>
<dbReference type="InterPro" id="IPR013736">
    <property type="entry name" value="Xaa-Pro_dipept_C"/>
</dbReference>
<comment type="caution">
    <text evidence="3">The sequence shown here is derived from an EMBL/GenBank/DDBJ whole genome shotgun (WGS) entry which is preliminary data.</text>
</comment>
<dbReference type="SUPFAM" id="SSF53474">
    <property type="entry name" value="alpha/beta-Hydrolases"/>
    <property type="match status" value="1"/>
</dbReference>
<dbReference type="RefSeq" id="WP_110502060.1">
    <property type="nucleotide sequence ID" value="NZ_QJVD01000019.1"/>
</dbReference>
<name>A0A2V5L4A2_9MICC</name>
<dbReference type="SUPFAM" id="SSF49785">
    <property type="entry name" value="Galactose-binding domain-like"/>
    <property type="match status" value="1"/>
</dbReference>
<accession>A0A2V5L4A2</accession>
<dbReference type="NCBIfam" id="TIGR00976">
    <property type="entry name" value="CocE_NonD"/>
    <property type="match status" value="1"/>
</dbReference>
<reference evidence="3 4" key="1">
    <citation type="submission" date="2018-05" db="EMBL/GenBank/DDBJ databases">
        <title>Genetic diversity of glacier-inhabiting Cryobacterium bacteria in China and description of Cryobacterium mengkeensis sp. nov. and Arthrobacter glacialis sp. nov.</title>
        <authorList>
            <person name="Liu Q."/>
            <person name="Xin Y.-H."/>
        </authorList>
    </citation>
    <scope>NUCLEOTIDE SEQUENCE [LARGE SCALE GENOMIC DNA]</scope>
    <source>
        <strain evidence="3 4">LI2</strain>
    </source>
</reference>
<dbReference type="Gene3D" id="2.60.120.260">
    <property type="entry name" value="Galactose-binding domain-like"/>
    <property type="match status" value="1"/>
</dbReference>
<gene>
    <name evidence="3" type="ORF">CVV68_16285</name>
</gene>
<evidence type="ECO:0000313" key="3">
    <source>
        <dbReference type="EMBL" id="PYI65958.1"/>
    </source>
</evidence>
<keyword evidence="4" id="KW-1185">Reference proteome</keyword>